<evidence type="ECO:0000256" key="6">
    <source>
        <dbReference type="SAM" id="MobiDB-lite"/>
    </source>
</evidence>
<feature type="region of interest" description="Disordered" evidence="6">
    <location>
        <begin position="308"/>
        <end position="367"/>
    </location>
</feature>
<evidence type="ECO:0000256" key="1">
    <source>
        <dbReference type="ARBA" id="ARBA00004123"/>
    </source>
</evidence>
<feature type="region of interest" description="Disordered" evidence="6">
    <location>
        <begin position="604"/>
        <end position="646"/>
    </location>
</feature>
<keyword evidence="5" id="KW-0539">Nucleus</keyword>
<dbReference type="AlphaFoldDB" id="A0A0D6EJU0"/>
<feature type="region of interest" description="Disordered" evidence="6">
    <location>
        <begin position="735"/>
        <end position="875"/>
    </location>
</feature>
<dbReference type="Pfam" id="PF03343">
    <property type="entry name" value="SART-1"/>
    <property type="match status" value="1"/>
</dbReference>
<comment type="subcellular location">
    <subcellularLocation>
        <location evidence="1">Nucleus</location>
    </subcellularLocation>
</comment>
<feature type="compositionally biased region" description="Basic and acidic residues" evidence="6">
    <location>
        <begin position="53"/>
        <end position="82"/>
    </location>
</feature>
<dbReference type="OrthoDB" id="5583at2759"/>
<dbReference type="Pfam" id="PF19252">
    <property type="entry name" value="HIND"/>
    <property type="match status" value="1"/>
</dbReference>
<dbReference type="GO" id="GO:0000481">
    <property type="term" value="P:maturation of 5S rRNA"/>
    <property type="evidence" value="ECO:0007669"/>
    <property type="project" value="TreeGrafter"/>
</dbReference>
<proteinExistence type="inferred from homology"/>
<gene>
    <name evidence="7" type="primary">SPOSA6832_01882</name>
</gene>
<feature type="region of interest" description="Disordered" evidence="6">
    <location>
        <begin position="677"/>
        <end position="714"/>
    </location>
</feature>
<feature type="compositionally biased region" description="Basic and acidic residues" evidence="6">
    <location>
        <begin position="126"/>
        <end position="154"/>
    </location>
</feature>
<protein>
    <submittedName>
        <fullName evidence="7">SPOSA6832_01882-mRNA-1:cds</fullName>
    </submittedName>
</protein>
<evidence type="ECO:0000256" key="3">
    <source>
        <dbReference type="ARBA" id="ARBA00022664"/>
    </source>
</evidence>
<dbReference type="PANTHER" id="PTHR14152">
    <property type="entry name" value="SQUAMOUS CELL CARCINOMA ANTIGEN RECOGNISED BY CYTOTOXIC T LYMPHOCYTES"/>
    <property type="match status" value="1"/>
</dbReference>
<dbReference type="InterPro" id="IPR005011">
    <property type="entry name" value="SNU66/SART1"/>
</dbReference>
<feature type="non-terminal residue" evidence="7">
    <location>
        <position position="1"/>
    </location>
</feature>
<feature type="region of interest" description="Disordered" evidence="6">
    <location>
        <begin position="459"/>
        <end position="560"/>
    </location>
</feature>
<dbReference type="InterPro" id="IPR045347">
    <property type="entry name" value="HIND"/>
</dbReference>
<dbReference type="Proteomes" id="UP000243876">
    <property type="component" value="Unassembled WGS sequence"/>
</dbReference>
<evidence type="ECO:0000256" key="5">
    <source>
        <dbReference type="ARBA" id="ARBA00023242"/>
    </source>
</evidence>
<keyword evidence="4" id="KW-0508">mRNA splicing</keyword>
<feature type="region of interest" description="Disordered" evidence="6">
    <location>
        <begin position="251"/>
        <end position="290"/>
    </location>
</feature>
<organism evidence="7 8">
    <name type="scientific">Sporidiobolus salmonicolor</name>
    <name type="common">Yeast-like fungus</name>
    <name type="synonym">Sporobolomyces salmonicolor</name>
    <dbReference type="NCBI Taxonomy" id="5005"/>
    <lineage>
        <taxon>Eukaryota</taxon>
        <taxon>Fungi</taxon>
        <taxon>Dikarya</taxon>
        <taxon>Basidiomycota</taxon>
        <taxon>Pucciniomycotina</taxon>
        <taxon>Microbotryomycetes</taxon>
        <taxon>Sporidiobolales</taxon>
        <taxon>Sporidiobolaceae</taxon>
        <taxon>Sporobolomyces</taxon>
    </lineage>
</organism>
<dbReference type="GO" id="GO:0046540">
    <property type="term" value="C:U4/U6 x U5 tri-snRNP complex"/>
    <property type="evidence" value="ECO:0007669"/>
    <property type="project" value="InterPro"/>
</dbReference>
<feature type="compositionally biased region" description="Basic and acidic residues" evidence="6">
    <location>
        <begin position="607"/>
        <end position="642"/>
    </location>
</feature>
<evidence type="ECO:0000256" key="4">
    <source>
        <dbReference type="ARBA" id="ARBA00023187"/>
    </source>
</evidence>
<name>A0A0D6EJU0_SPOSA</name>
<keyword evidence="8" id="KW-1185">Reference proteome</keyword>
<sequence>MADSSGQWKESISLEETNKIRVSLGLKPIPDPATTASASAASALEGDALAEDNFAKRQESDRKAKEQQALRERIDRARNQKERARRLVGRGLGDAEEDEDKVKKEEGEPESADTKAWVKRQKKRAKELAEKRAREQEEADRLAEEEERERATKYGTEDLAGIKVAHGAEAFEEGEEHVLTLKDTRILDDEDDELHNLNLTENAKHAAALALKKKGRQAGQYTGFDDDEFVEGGGAKRGVLSKYDEGFEGPKEEGFRLGASVVQKSGKGRAREGDDEMGEEGGEREKVKLSMDYTKTFNTDYMQEGDVGFKKPKVRLHSPSLPSSRPLIRPTCPLQKKKKRPARTTTLTADDDSLTAPSDSAMDVDAPVPARIERQALDDTNLIDDDDLQVSLARQRRAAAKQKIKQLKQRAAAAPGEGMDVDAAAVKKEEDASDDDGDVLVMDDTSEFVRNISLAAMEAASRPAGPRTNGIASVVPKREGGAESVLPRIKAEEEDVPLSEIGTGGWNAVSKDEQEREEQDALMRNFDAPERGGEEIEADEEGEIKPRVKPEDDDAFGGGEEKLVSRGLASTLSILRHQGLIKTRTPEELQRDRELKEREAWLAAQRRRAEEREREKVESRMAGDAKDQRQREYENKLREQRDAQSTLEAYRNYKPVVELKYHDEFGRDMSPKEAWKHLSHSFHGHGSGSKKTEKRLKKIENERKAASMAAGDTPLSSAAAFAARAEKMGSATMILGVGNNNSAPHQDDPLANLSKSRPAPSGKGKGKGKAVASSRSDRTQSPVAGVISDIPMRALPLPSTSSSRDASGTPEPGGGRKAGFAPVRSFSPAVGPGEGAAAGGAKGSATEAPKLAIPISVKRKANAEGEGSPASKRRG</sequence>
<evidence type="ECO:0000313" key="8">
    <source>
        <dbReference type="Proteomes" id="UP000243876"/>
    </source>
</evidence>
<reference evidence="8" key="1">
    <citation type="submission" date="2015-02" db="EMBL/GenBank/DDBJ databases">
        <authorList>
            <person name="Gon?alves P."/>
        </authorList>
    </citation>
    <scope>NUCLEOTIDE SEQUENCE [LARGE SCALE GENOMIC DNA]</scope>
</reference>
<comment type="similarity">
    <text evidence="2">Belongs to the SNU66/SART1 family.</text>
</comment>
<feature type="region of interest" description="Disordered" evidence="6">
    <location>
        <begin position="51"/>
        <end position="154"/>
    </location>
</feature>
<dbReference type="GO" id="GO:0045292">
    <property type="term" value="P:mRNA cis splicing, via spliceosome"/>
    <property type="evidence" value="ECO:0007669"/>
    <property type="project" value="TreeGrafter"/>
</dbReference>
<dbReference type="PANTHER" id="PTHR14152:SF5">
    <property type="entry name" value="U4_U6.U5 TRI-SNRNP-ASSOCIATED PROTEIN 1"/>
    <property type="match status" value="1"/>
</dbReference>
<dbReference type="EMBL" id="CENE01000006">
    <property type="protein sequence ID" value="CEQ40272.1"/>
    <property type="molecule type" value="Genomic_DNA"/>
</dbReference>
<evidence type="ECO:0000256" key="2">
    <source>
        <dbReference type="ARBA" id="ARBA00006076"/>
    </source>
</evidence>
<keyword evidence="3" id="KW-0507">mRNA processing</keyword>
<evidence type="ECO:0000313" key="7">
    <source>
        <dbReference type="EMBL" id="CEQ40272.1"/>
    </source>
</evidence>
<feature type="compositionally biased region" description="Gly residues" evidence="6">
    <location>
        <begin position="832"/>
        <end position="842"/>
    </location>
</feature>
<accession>A0A0D6EJU0</accession>
<feature type="compositionally biased region" description="Low complexity" evidence="6">
    <location>
        <begin position="317"/>
        <end position="330"/>
    </location>
</feature>